<organism evidence="3 4">
    <name type="scientific">Advenella kashmirensis</name>
    <dbReference type="NCBI Taxonomy" id="310575"/>
    <lineage>
        <taxon>Bacteria</taxon>
        <taxon>Pseudomonadati</taxon>
        <taxon>Pseudomonadota</taxon>
        <taxon>Betaproteobacteria</taxon>
        <taxon>Burkholderiales</taxon>
        <taxon>Alcaligenaceae</taxon>
    </lineage>
</organism>
<keyword evidence="1" id="KW-1133">Transmembrane helix</keyword>
<dbReference type="InterPro" id="IPR036938">
    <property type="entry name" value="PAP2/HPO_sf"/>
</dbReference>
<keyword evidence="1" id="KW-0812">Transmembrane</keyword>
<feature type="transmembrane region" description="Helical" evidence="1">
    <location>
        <begin position="93"/>
        <end position="114"/>
    </location>
</feature>
<dbReference type="PANTHER" id="PTHR14969">
    <property type="entry name" value="SPHINGOSINE-1-PHOSPHATE PHOSPHOHYDROLASE"/>
    <property type="match status" value="1"/>
</dbReference>
<feature type="transmembrane region" description="Helical" evidence="1">
    <location>
        <begin position="134"/>
        <end position="155"/>
    </location>
</feature>
<comment type="caution">
    <text evidence="3">The sequence shown here is derived from an EMBL/GenBank/DDBJ whole genome shotgun (WGS) entry which is preliminary data.</text>
</comment>
<feature type="transmembrane region" description="Helical" evidence="1">
    <location>
        <begin position="190"/>
        <end position="209"/>
    </location>
</feature>
<evidence type="ECO:0000259" key="2">
    <source>
        <dbReference type="SMART" id="SM00014"/>
    </source>
</evidence>
<dbReference type="Gene3D" id="1.20.144.10">
    <property type="entry name" value="Phosphatidic acid phosphatase type 2/haloperoxidase"/>
    <property type="match status" value="2"/>
</dbReference>
<name>A0A356LMN4_9BURK</name>
<reference evidence="3 4" key="1">
    <citation type="journal article" date="2018" name="Nat. Biotechnol.">
        <title>A standardized bacterial taxonomy based on genome phylogeny substantially revises the tree of life.</title>
        <authorList>
            <person name="Parks D.H."/>
            <person name="Chuvochina M."/>
            <person name="Waite D.W."/>
            <person name="Rinke C."/>
            <person name="Skarshewski A."/>
            <person name="Chaumeil P.A."/>
            <person name="Hugenholtz P."/>
        </authorList>
    </citation>
    <scope>NUCLEOTIDE SEQUENCE [LARGE SCALE GENOMIC DNA]</scope>
    <source>
        <strain evidence="3">UBA10707</strain>
    </source>
</reference>
<sequence>MSPYTIIRNRSYWPYYLAALACALFLLILINVRIDGRLFAADQAIYRQLQLLRTPWLDDILIAITQLGDTFMVTIIVGVVALWLLVRKSWRTAGYWVLTIISAAVINTAIKAAIVRTRPGDMMYSGWSAYSFPSGHTTGNIVLYGLLCILIYPCIEKRAARILTVCCAMGFALLIAVSRIYLGAHWFSDVLGGLLVSTLILCIAGARYYAGKTHRLTAGAFLIPIVATLLIVGSIHVWHGRHVSMQRYMPPAVSNQAPGNIPPPAATNTP</sequence>
<proteinExistence type="predicted"/>
<feature type="transmembrane region" description="Helical" evidence="1">
    <location>
        <begin position="12"/>
        <end position="30"/>
    </location>
</feature>
<dbReference type="CDD" id="cd03392">
    <property type="entry name" value="PAP2_like_2"/>
    <property type="match status" value="1"/>
</dbReference>
<feature type="domain" description="Phosphatidic acid phosphatase type 2/haloperoxidase" evidence="2">
    <location>
        <begin position="93"/>
        <end position="205"/>
    </location>
</feature>
<feature type="transmembrane region" description="Helical" evidence="1">
    <location>
        <begin position="162"/>
        <end position="184"/>
    </location>
</feature>
<gene>
    <name evidence="3" type="ORF">DD666_21585</name>
</gene>
<keyword evidence="1" id="KW-0472">Membrane</keyword>
<dbReference type="PANTHER" id="PTHR14969:SF13">
    <property type="entry name" value="AT30094P"/>
    <property type="match status" value="1"/>
</dbReference>
<dbReference type="Proteomes" id="UP000264036">
    <property type="component" value="Unassembled WGS sequence"/>
</dbReference>
<dbReference type="SMART" id="SM00014">
    <property type="entry name" value="acidPPc"/>
    <property type="match status" value="1"/>
</dbReference>
<protein>
    <submittedName>
        <fullName evidence="3">Phosphatidic acid phosphatase</fullName>
    </submittedName>
</protein>
<feature type="transmembrane region" description="Helical" evidence="1">
    <location>
        <begin position="60"/>
        <end position="86"/>
    </location>
</feature>
<feature type="transmembrane region" description="Helical" evidence="1">
    <location>
        <begin position="216"/>
        <end position="239"/>
    </location>
</feature>
<dbReference type="InterPro" id="IPR000326">
    <property type="entry name" value="PAP2/HPO"/>
</dbReference>
<evidence type="ECO:0000256" key="1">
    <source>
        <dbReference type="SAM" id="Phobius"/>
    </source>
</evidence>
<dbReference type="EMBL" id="DOEK01000047">
    <property type="protein sequence ID" value="HBP31988.1"/>
    <property type="molecule type" value="Genomic_DNA"/>
</dbReference>
<dbReference type="AlphaFoldDB" id="A0A356LMN4"/>
<dbReference type="Pfam" id="PF01569">
    <property type="entry name" value="PAP2"/>
    <property type="match status" value="1"/>
</dbReference>
<dbReference type="SUPFAM" id="SSF48317">
    <property type="entry name" value="Acid phosphatase/Vanadium-dependent haloperoxidase"/>
    <property type="match status" value="1"/>
</dbReference>
<evidence type="ECO:0000313" key="4">
    <source>
        <dbReference type="Proteomes" id="UP000264036"/>
    </source>
</evidence>
<evidence type="ECO:0000313" key="3">
    <source>
        <dbReference type="EMBL" id="HBP31988.1"/>
    </source>
</evidence>
<accession>A0A356LMN4</accession>